<evidence type="ECO:0000256" key="1">
    <source>
        <dbReference type="ARBA" id="ARBA00004141"/>
    </source>
</evidence>
<feature type="transmembrane region" description="Helical" evidence="7">
    <location>
        <begin position="90"/>
        <end position="114"/>
    </location>
</feature>
<evidence type="ECO:0000256" key="2">
    <source>
        <dbReference type="ARBA" id="ARBA00022692"/>
    </source>
</evidence>
<evidence type="ECO:0000256" key="5">
    <source>
        <dbReference type="ARBA" id="ARBA00038359"/>
    </source>
</evidence>
<evidence type="ECO:0000313" key="9">
    <source>
        <dbReference type="EMBL" id="OHF03599.1"/>
    </source>
</evidence>
<dbReference type="PANTHER" id="PTHR33048:SF96">
    <property type="entry name" value="INTEGRAL MEMBRANE PROTEIN"/>
    <property type="match status" value="1"/>
</dbReference>
<organism evidence="9 10">
    <name type="scientific">Colletotrichum orchidophilum</name>
    <dbReference type="NCBI Taxonomy" id="1209926"/>
    <lineage>
        <taxon>Eukaryota</taxon>
        <taxon>Fungi</taxon>
        <taxon>Dikarya</taxon>
        <taxon>Ascomycota</taxon>
        <taxon>Pezizomycotina</taxon>
        <taxon>Sordariomycetes</taxon>
        <taxon>Hypocreomycetidae</taxon>
        <taxon>Glomerellales</taxon>
        <taxon>Glomerellaceae</taxon>
        <taxon>Colletotrichum</taxon>
    </lineage>
</organism>
<feature type="domain" description="Rhodopsin" evidence="8">
    <location>
        <begin position="31"/>
        <end position="272"/>
    </location>
</feature>
<feature type="transmembrane region" description="Helical" evidence="7">
    <location>
        <begin position="176"/>
        <end position="198"/>
    </location>
</feature>
<dbReference type="InterPro" id="IPR052337">
    <property type="entry name" value="SAT4-like"/>
</dbReference>
<dbReference type="PANTHER" id="PTHR33048">
    <property type="entry name" value="PTH11-LIKE INTEGRAL MEMBRANE PROTEIN (AFU_ORTHOLOGUE AFUA_5G11245)"/>
    <property type="match status" value="1"/>
</dbReference>
<comment type="similarity">
    <text evidence="5">Belongs to the SAT4 family.</text>
</comment>
<feature type="transmembrane region" description="Helical" evidence="7">
    <location>
        <begin position="210"/>
        <end position="235"/>
    </location>
</feature>
<evidence type="ECO:0000313" key="10">
    <source>
        <dbReference type="Proteomes" id="UP000176998"/>
    </source>
</evidence>
<evidence type="ECO:0000256" key="6">
    <source>
        <dbReference type="SAM" id="MobiDB-lite"/>
    </source>
</evidence>
<gene>
    <name evidence="9" type="ORF">CORC01_00918</name>
</gene>
<feature type="transmembrane region" description="Helical" evidence="7">
    <location>
        <begin position="49"/>
        <end position="70"/>
    </location>
</feature>
<evidence type="ECO:0000259" key="8">
    <source>
        <dbReference type="Pfam" id="PF20684"/>
    </source>
</evidence>
<dbReference type="EMBL" id="MJBS01000005">
    <property type="protein sequence ID" value="OHF03599.1"/>
    <property type="molecule type" value="Genomic_DNA"/>
</dbReference>
<evidence type="ECO:0000256" key="4">
    <source>
        <dbReference type="ARBA" id="ARBA00023136"/>
    </source>
</evidence>
<protein>
    <submittedName>
        <fullName evidence="9">Integral membrane protein</fullName>
    </submittedName>
</protein>
<dbReference type="Pfam" id="PF20684">
    <property type="entry name" value="Fung_rhodopsin"/>
    <property type="match status" value="1"/>
</dbReference>
<feature type="region of interest" description="Disordered" evidence="6">
    <location>
        <begin position="298"/>
        <end position="318"/>
    </location>
</feature>
<keyword evidence="2 7" id="KW-0812">Transmembrane</keyword>
<sequence>MVDVDIDPNRPRRVLAVAIFCLCLTWIAVPLRIYSRLFLTRVFTLDDKLICLVQVSFTAYLLTEIAAVLYGSGRDAVEILPEDRRIALQLFFAGEILYLITTLFLKVCVGVLLLRIAIIPLHIWTLRILLCSTLLFGSLYFFLIILQCRPIHVFWDVGPRTPGSCFDTGVVLGSTYTLAILNCLADWTFGLLPLLIVWSLHMRLKTKLLTILLLGFASIASIATIIRAVTIPGLLSQENFLRDTAYLSIWSNIEPGIGITAACAPALSPLVRHILGKRQRQAYERGIWRTRELATITNNTMTRPERSGRPHEFRSDDSSKDVLRLRFDDFSYESRISGPQAPTRTAPPPRSRASWAYPLRRGSGAGPAIRTADATLATSTVSSGGAAAEPPSSGIMKTMEFQLSYEARMWTRRGRMIPRDESMTLRPSTIAEMRRVTSGEVPLLHGGRSPTLQEYDVEVGYTRSSFRHSSPPASPWEWVGDCQSRPVSMNGAKFTPEGTRTTTAEER</sequence>
<proteinExistence type="inferred from homology"/>
<feature type="compositionally biased region" description="Basic and acidic residues" evidence="6">
    <location>
        <begin position="303"/>
        <end position="318"/>
    </location>
</feature>
<dbReference type="GeneID" id="34554084"/>
<dbReference type="STRING" id="1209926.A0A1G4BQ76"/>
<feature type="compositionally biased region" description="Polar residues" evidence="6">
    <location>
        <begin position="498"/>
        <end position="507"/>
    </location>
</feature>
<evidence type="ECO:0000256" key="3">
    <source>
        <dbReference type="ARBA" id="ARBA00022989"/>
    </source>
</evidence>
<keyword evidence="4 7" id="KW-0472">Membrane</keyword>
<feature type="region of interest" description="Disordered" evidence="6">
    <location>
        <begin position="334"/>
        <end position="360"/>
    </location>
</feature>
<feature type="region of interest" description="Disordered" evidence="6">
    <location>
        <begin position="487"/>
        <end position="507"/>
    </location>
</feature>
<dbReference type="InterPro" id="IPR049326">
    <property type="entry name" value="Rhodopsin_dom_fungi"/>
</dbReference>
<dbReference type="GO" id="GO:0016020">
    <property type="term" value="C:membrane"/>
    <property type="evidence" value="ECO:0007669"/>
    <property type="project" value="UniProtKB-SubCell"/>
</dbReference>
<dbReference type="AlphaFoldDB" id="A0A1G4BQ76"/>
<feature type="transmembrane region" description="Helical" evidence="7">
    <location>
        <begin position="126"/>
        <end position="146"/>
    </location>
</feature>
<dbReference type="RefSeq" id="XP_022480735.1">
    <property type="nucleotide sequence ID" value="XM_022612574.1"/>
</dbReference>
<name>A0A1G4BQ76_9PEZI</name>
<comment type="subcellular location">
    <subcellularLocation>
        <location evidence="1">Membrane</location>
        <topology evidence="1">Multi-pass membrane protein</topology>
    </subcellularLocation>
</comment>
<evidence type="ECO:0000256" key="7">
    <source>
        <dbReference type="SAM" id="Phobius"/>
    </source>
</evidence>
<reference evidence="9 10" key="1">
    <citation type="submission" date="2016-09" db="EMBL/GenBank/DDBJ databases">
        <authorList>
            <person name="Capua I."/>
            <person name="De Benedictis P."/>
            <person name="Joannis T."/>
            <person name="Lombin L.H."/>
            <person name="Cattoli G."/>
        </authorList>
    </citation>
    <scope>NUCLEOTIDE SEQUENCE [LARGE SCALE GENOMIC DNA]</scope>
    <source>
        <strain evidence="9 10">IMI 309357</strain>
    </source>
</reference>
<comment type="caution">
    <text evidence="9">The sequence shown here is derived from an EMBL/GenBank/DDBJ whole genome shotgun (WGS) entry which is preliminary data.</text>
</comment>
<dbReference type="Proteomes" id="UP000176998">
    <property type="component" value="Unassembled WGS sequence"/>
</dbReference>
<dbReference type="OrthoDB" id="3923077at2759"/>
<accession>A0A1G4BQ76</accession>
<keyword evidence="10" id="KW-1185">Reference proteome</keyword>
<feature type="transmembrane region" description="Helical" evidence="7">
    <location>
        <begin position="12"/>
        <end position="29"/>
    </location>
</feature>
<keyword evidence="3 7" id="KW-1133">Transmembrane helix</keyword>